<feature type="transmembrane region" description="Helical" evidence="8">
    <location>
        <begin position="92"/>
        <end position="113"/>
    </location>
</feature>
<proteinExistence type="predicted"/>
<sequence>MIKQISERFHSDDYYKVLSLLMVFAFIIIFAGIGLRSPWPADEPRFAEVAREMVVSGNWFFPMRGGELYPDKPPVFMWAIALVYSWIGNMDWAFMIPNALAGMITLLCVYDLAAKLWNVRVARNAFLLMLIVPQFVLQAKTAQIDAMVACWVTLAMYGFVYHFYIKKNWIWYFTSWAFMGLGIITKGVGFLPVFFLIPVIIQAIRHKTPFSLANAVKYALGPLAMLAVIAMWLLPMLHYADISGNPDFTAYKNNILFKQTGERYANSWGHIKPWHYYITGVIPLFWFPVPFMLMSKSYWKNYRATPVIQSLLIWVVLVIIFFSISPGKRGVYVLPAIPMLVLAVSPWMTNFKPHRVLSGFIKSFLWLVCIILLVGAGLALFDSHIITKHLEDEIDTTSLTLFLASAGVIWTLLLVFLRRKSVYCILGSVLACTWLLYSTWGYTLLNPLRTPAKEIMADAAQQIGQDGELGLVKFKEQFLLFSPIPLTQFSYLAEPDQQFHNAWLWMKEKPNRFIMMAQRDDVECFDNSKAKLLGYGHRQSWMLFGQDSLTPTCTPPDRIQRYSMPMPR</sequence>
<organism evidence="11 13">
    <name type="scientific">Vibrio fluvialis</name>
    <dbReference type="NCBI Taxonomy" id="676"/>
    <lineage>
        <taxon>Bacteria</taxon>
        <taxon>Pseudomonadati</taxon>
        <taxon>Pseudomonadota</taxon>
        <taxon>Gammaproteobacteria</taxon>
        <taxon>Vibrionales</taxon>
        <taxon>Vibrionaceae</taxon>
        <taxon>Vibrio</taxon>
    </lineage>
</organism>
<dbReference type="Proteomes" id="UP000254626">
    <property type="component" value="Unassembled WGS sequence"/>
</dbReference>
<dbReference type="EMBL" id="CP014034">
    <property type="protein sequence ID" value="AMF92290.1"/>
    <property type="molecule type" value="Genomic_DNA"/>
</dbReference>
<evidence type="ECO:0000256" key="3">
    <source>
        <dbReference type="ARBA" id="ARBA00022676"/>
    </source>
</evidence>
<dbReference type="PANTHER" id="PTHR33908:SF3">
    <property type="entry name" value="UNDECAPRENYL PHOSPHATE-ALPHA-4-AMINO-4-DEOXY-L-ARABINOSE ARABINOSYL TRANSFERASE"/>
    <property type="match status" value="1"/>
</dbReference>
<comment type="subcellular location">
    <subcellularLocation>
        <location evidence="1">Cell membrane</location>
        <topology evidence="1">Multi-pass membrane protein</topology>
    </subcellularLocation>
</comment>
<dbReference type="GO" id="GO:0009103">
    <property type="term" value="P:lipopolysaccharide biosynthetic process"/>
    <property type="evidence" value="ECO:0007669"/>
    <property type="project" value="TreeGrafter"/>
</dbReference>
<feature type="transmembrane region" description="Helical" evidence="8">
    <location>
        <begin position="398"/>
        <end position="417"/>
    </location>
</feature>
<feature type="transmembrane region" description="Helical" evidence="8">
    <location>
        <begin position="330"/>
        <end position="351"/>
    </location>
</feature>
<evidence type="ECO:0000256" key="5">
    <source>
        <dbReference type="ARBA" id="ARBA00022692"/>
    </source>
</evidence>
<evidence type="ECO:0000313" key="12">
    <source>
        <dbReference type="Proteomes" id="UP000057088"/>
    </source>
</evidence>
<feature type="transmembrane region" description="Helical" evidence="8">
    <location>
        <begin position="274"/>
        <end position="294"/>
    </location>
</feature>
<keyword evidence="2" id="KW-1003">Cell membrane</keyword>
<name>A0AAX2LVE8_VIBFL</name>
<keyword evidence="12" id="KW-1185">Reference proteome</keyword>
<dbReference type="Pfam" id="PF13231">
    <property type="entry name" value="PMT_2"/>
    <property type="match status" value="1"/>
</dbReference>
<keyword evidence="6 8" id="KW-1133">Transmembrane helix</keyword>
<evidence type="ECO:0000256" key="6">
    <source>
        <dbReference type="ARBA" id="ARBA00022989"/>
    </source>
</evidence>
<dbReference type="PANTHER" id="PTHR33908">
    <property type="entry name" value="MANNOSYLTRANSFERASE YKCB-RELATED"/>
    <property type="match status" value="1"/>
</dbReference>
<evidence type="ECO:0000313" key="13">
    <source>
        <dbReference type="Proteomes" id="UP000254626"/>
    </source>
</evidence>
<feature type="transmembrane region" description="Helical" evidence="8">
    <location>
        <begin position="306"/>
        <end position="324"/>
    </location>
</feature>
<evidence type="ECO:0000256" key="4">
    <source>
        <dbReference type="ARBA" id="ARBA00022679"/>
    </source>
</evidence>
<evidence type="ECO:0000256" key="1">
    <source>
        <dbReference type="ARBA" id="ARBA00004651"/>
    </source>
</evidence>
<keyword evidence="5 8" id="KW-0812">Transmembrane</keyword>
<protein>
    <submittedName>
        <fullName evidence="10">Glycosyltransferase family 39 protein</fullName>
    </submittedName>
    <submittedName>
        <fullName evidence="11">Polymyxin resistance protein ArnT, undecaprenyl phosphate-alpha-L-Ara4N transferase</fullName>
        <ecNumber evidence="11">2.4.2.43</ecNumber>
    </submittedName>
</protein>
<dbReference type="InterPro" id="IPR038731">
    <property type="entry name" value="RgtA/B/C-like"/>
</dbReference>
<dbReference type="Proteomes" id="UP000057088">
    <property type="component" value="Chromosome 1"/>
</dbReference>
<evidence type="ECO:0000313" key="10">
    <source>
        <dbReference type="EMBL" id="AMF92290.1"/>
    </source>
</evidence>
<evidence type="ECO:0000256" key="2">
    <source>
        <dbReference type="ARBA" id="ARBA00022475"/>
    </source>
</evidence>
<dbReference type="EMBL" id="UHIP01000002">
    <property type="protein sequence ID" value="SUQ27122.1"/>
    <property type="molecule type" value="Genomic_DNA"/>
</dbReference>
<reference evidence="10" key="2">
    <citation type="submission" date="2018-01" db="EMBL/GenBank/DDBJ databases">
        <title>FDA dAtabase for Regulatory Grade micrObial Sequences (FDA-ARGOS): Supporting development and validation of Infectious Disease Dx tests.</title>
        <authorList>
            <person name="Hoffmann M."/>
            <person name="Allard M."/>
            <person name="Evans P."/>
            <person name="Brown E."/>
            <person name="Tallon L."/>
            <person name="Sadzewicz L."/>
            <person name="Sengamalay N."/>
            <person name="Ott S."/>
            <person name="Godinez A."/>
            <person name="Nagaraj S."/>
            <person name="Vyas G."/>
            <person name="Aluvathingal J."/>
            <person name="Nadendla S."/>
            <person name="Geyer C."/>
            <person name="Sichtig H."/>
        </authorList>
    </citation>
    <scope>NUCLEOTIDE SEQUENCE</scope>
    <source>
        <strain evidence="10">ATCC 33809</strain>
    </source>
</reference>
<dbReference type="GO" id="GO:0010041">
    <property type="term" value="P:response to iron(III) ion"/>
    <property type="evidence" value="ECO:0007669"/>
    <property type="project" value="TreeGrafter"/>
</dbReference>
<evidence type="ECO:0000259" key="9">
    <source>
        <dbReference type="Pfam" id="PF13231"/>
    </source>
</evidence>
<evidence type="ECO:0000256" key="7">
    <source>
        <dbReference type="ARBA" id="ARBA00023136"/>
    </source>
</evidence>
<feature type="transmembrane region" description="Helical" evidence="8">
    <location>
        <begin position="363"/>
        <end position="386"/>
    </location>
</feature>
<gene>
    <name evidence="11" type="primary">arnT_1</name>
    <name evidence="10" type="ORF">AL536_02070</name>
    <name evidence="11" type="ORF">NCTC11327_03991</name>
</gene>
<keyword evidence="4 11" id="KW-0808">Transferase</keyword>
<feature type="transmembrane region" description="Helical" evidence="8">
    <location>
        <begin position="170"/>
        <end position="197"/>
    </location>
</feature>
<evidence type="ECO:0000256" key="8">
    <source>
        <dbReference type="SAM" id="Phobius"/>
    </source>
</evidence>
<dbReference type="AlphaFoldDB" id="A0AAX2LVE8"/>
<reference evidence="12" key="1">
    <citation type="submission" date="2015-12" db="EMBL/GenBank/DDBJ databases">
        <title>FDA dAtabase for Regulatory Grade micrObial Sequences (FDA-ARGOS): Supporting development and validation of Infectious Disease Dx tests.</title>
        <authorList>
            <person name="Hoffmann M."/>
            <person name="Allard M."/>
            <person name="Evans P."/>
            <person name="Brown E."/>
            <person name="Tallon L.J."/>
            <person name="Sadzewicz L."/>
            <person name="Sengamalay N."/>
            <person name="Ott S."/>
            <person name="Godinez A."/>
            <person name="Nagaraj S."/>
            <person name="Vyas G."/>
            <person name="Aluvathingal J."/>
            <person name="Nadendla S."/>
            <person name="Geyer C."/>
            <person name="Sichtig H."/>
        </authorList>
    </citation>
    <scope>NUCLEOTIDE SEQUENCE [LARGE SCALE GENOMIC DNA]</scope>
    <source>
        <strain evidence="12">ATCC 33809</strain>
    </source>
</reference>
<evidence type="ECO:0000313" key="11">
    <source>
        <dbReference type="EMBL" id="SUQ27122.1"/>
    </source>
</evidence>
<dbReference type="InterPro" id="IPR050297">
    <property type="entry name" value="LipidA_mod_glycosyltrf_83"/>
</dbReference>
<feature type="transmembrane region" description="Helical" evidence="8">
    <location>
        <begin position="14"/>
        <end position="35"/>
    </location>
</feature>
<feature type="domain" description="Glycosyltransferase RgtA/B/C/D-like" evidence="9">
    <location>
        <begin position="71"/>
        <end position="232"/>
    </location>
</feature>
<keyword evidence="3 11" id="KW-0328">Glycosyltransferase</keyword>
<feature type="transmembrane region" description="Helical" evidence="8">
    <location>
        <begin position="424"/>
        <end position="445"/>
    </location>
</feature>
<dbReference type="GO" id="GO:0103015">
    <property type="term" value="F:4-amino-4-deoxy-L-arabinose transferase activity"/>
    <property type="evidence" value="ECO:0007669"/>
    <property type="project" value="UniProtKB-EC"/>
</dbReference>
<accession>A0AAX2LVE8</accession>
<dbReference type="RefSeq" id="WP_061055461.1">
    <property type="nucleotide sequence ID" value="NZ_CABLBX010000004.1"/>
</dbReference>
<dbReference type="EC" id="2.4.2.43" evidence="11"/>
<dbReference type="KEGG" id="vfl:AL536_02070"/>
<reference evidence="11 13" key="3">
    <citation type="submission" date="2018-06" db="EMBL/GenBank/DDBJ databases">
        <authorList>
            <consortium name="Pathogen Informatics"/>
            <person name="Doyle S."/>
        </authorList>
    </citation>
    <scope>NUCLEOTIDE SEQUENCE [LARGE SCALE GENOMIC DNA]</scope>
    <source>
        <strain evidence="11 13">NCTC11327</strain>
    </source>
</reference>
<feature type="transmembrane region" description="Helical" evidence="8">
    <location>
        <begin position="218"/>
        <end position="240"/>
    </location>
</feature>
<keyword evidence="7 8" id="KW-0472">Membrane</keyword>
<dbReference type="GO" id="GO:0005886">
    <property type="term" value="C:plasma membrane"/>
    <property type="evidence" value="ECO:0007669"/>
    <property type="project" value="UniProtKB-SubCell"/>
</dbReference>
<feature type="transmembrane region" description="Helical" evidence="8">
    <location>
        <begin position="144"/>
        <end position="164"/>
    </location>
</feature>
<dbReference type="GeneID" id="29384483"/>